<feature type="compositionally biased region" description="Polar residues" evidence="1">
    <location>
        <begin position="302"/>
        <end position="318"/>
    </location>
</feature>
<evidence type="ECO:0000313" key="3">
    <source>
        <dbReference type="Proteomes" id="UP001152798"/>
    </source>
</evidence>
<feature type="region of interest" description="Disordered" evidence="1">
    <location>
        <begin position="243"/>
        <end position="267"/>
    </location>
</feature>
<name>A0A9P0HFB4_NEZVI</name>
<reference evidence="2" key="1">
    <citation type="submission" date="2022-01" db="EMBL/GenBank/DDBJ databases">
        <authorList>
            <person name="King R."/>
        </authorList>
    </citation>
    <scope>NUCLEOTIDE SEQUENCE</scope>
</reference>
<evidence type="ECO:0000313" key="2">
    <source>
        <dbReference type="EMBL" id="CAH1400596.1"/>
    </source>
</evidence>
<accession>A0A9P0HFB4</accession>
<feature type="region of interest" description="Disordered" evidence="1">
    <location>
        <begin position="284"/>
        <end position="318"/>
    </location>
</feature>
<protein>
    <submittedName>
        <fullName evidence="2">Uncharacterized protein</fullName>
    </submittedName>
</protein>
<dbReference type="PANTHER" id="PTHR21148">
    <property type="entry name" value="THIOREDOXIN DOMAIN-CONTAINING PROTEIN 9"/>
    <property type="match status" value="1"/>
</dbReference>
<dbReference type="InterPro" id="IPR036249">
    <property type="entry name" value="Thioredoxin-like_sf"/>
</dbReference>
<evidence type="ECO:0000256" key="1">
    <source>
        <dbReference type="SAM" id="MobiDB-lite"/>
    </source>
</evidence>
<dbReference type="OrthoDB" id="10257948at2759"/>
<organism evidence="2 3">
    <name type="scientific">Nezara viridula</name>
    <name type="common">Southern green stink bug</name>
    <name type="synonym">Cimex viridulus</name>
    <dbReference type="NCBI Taxonomy" id="85310"/>
    <lineage>
        <taxon>Eukaryota</taxon>
        <taxon>Metazoa</taxon>
        <taxon>Ecdysozoa</taxon>
        <taxon>Arthropoda</taxon>
        <taxon>Hexapoda</taxon>
        <taxon>Insecta</taxon>
        <taxon>Pterygota</taxon>
        <taxon>Neoptera</taxon>
        <taxon>Paraneoptera</taxon>
        <taxon>Hemiptera</taxon>
        <taxon>Heteroptera</taxon>
        <taxon>Panheteroptera</taxon>
        <taxon>Pentatomomorpha</taxon>
        <taxon>Pentatomoidea</taxon>
        <taxon>Pentatomidae</taxon>
        <taxon>Pentatominae</taxon>
        <taxon>Nezara</taxon>
    </lineage>
</organism>
<dbReference type="EMBL" id="OV725080">
    <property type="protein sequence ID" value="CAH1400596.1"/>
    <property type="molecule type" value="Genomic_DNA"/>
</dbReference>
<dbReference type="SUPFAM" id="SSF52833">
    <property type="entry name" value="Thioredoxin-like"/>
    <property type="match status" value="1"/>
</dbReference>
<proteinExistence type="predicted"/>
<sequence>MMVALAPQLTKSVAEWDTVGVGNIAIIIDRTIPRQGRGKNVSGLEIPPKNKKKLSIFRMPVPPSKSPFLKEQHLFQCSLSRNKLKNEERKEFEYIPKNSITAIEFPNYSPLKEVEFYKLISEEREAVVNFSEGDGYISDTFHTYLKILSYEHDEAEFYYLDTASNDNIKKKLCIRTNPTLVVIIENEVRDVISGFEDFKSKSVVNLPALKARLASSGVIRYGGIIPEKPQDIDDEYVRTARPLAHPQQEQAPEEEENGCGSGSGEENTASRGLLIQGVVYPGSGQRSVCPPDHPGRGGMSPLPTSATSNGSSSELPVGASSSRYLFVPLLI</sequence>
<dbReference type="Proteomes" id="UP001152798">
    <property type="component" value="Chromosome 4"/>
</dbReference>
<dbReference type="AlphaFoldDB" id="A0A9P0HFB4"/>
<dbReference type="Gene3D" id="3.40.30.10">
    <property type="entry name" value="Glutaredoxin"/>
    <property type="match status" value="1"/>
</dbReference>
<keyword evidence="3" id="KW-1185">Reference proteome</keyword>
<gene>
    <name evidence="2" type="ORF">NEZAVI_LOCUS9803</name>
</gene>